<dbReference type="RefSeq" id="WP_099027203.1">
    <property type="nucleotide sequence ID" value="NZ_JANIDW010000001.1"/>
</dbReference>
<keyword evidence="5" id="KW-0802">TPR repeat</keyword>
<comment type="subunit">
    <text evidence="4">Part of the Bam complex.</text>
</comment>
<comment type="subcellular location">
    <subcellularLocation>
        <location evidence="4">Cell outer membrane</location>
    </subcellularLocation>
</comment>
<evidence type="ECO:0000256" key="5">
    <source>
        <dbReference type="PROSITE-ProRule" id="PRU00339"/>
    </source>
</evidence>
<comment type="function">
    <text evidence="4">Part of the outer membrane protein assembly complex, which is involved in assembly and insertion of beta-barrel proteins into the outer membrane.</text>
</comment>
<evidence type="ECO:0000256" key="6">
    <source>
        <dbReference type="SAM" id="MobiDB-lite"/>
    </source>
</evidence>
<reference evidence="8 9" key="1">
    <citation type="submission" date="2022-07" db="EMBL/GenBank/DDBJ databases">
        <title>Bombella genomes.</title>
        <authorList>
            <person name="Harer L."/>
            <person name="Styblova S."/>
            <person name="Ehrmann M."/>
        </authorList>
    </citation>
    <scope>NUCLEOTIDE SEQUENCE [LARGE SCALE GENOMIC DNA]</scope>
    <source>
        <strain evidence="8 9">TMW 2.2558</strain>
    </source>
</reference>
<dbReference type="InterPro" id="IPR019734">
    <property type="entry name" value="TPR_rpt"/>
</dbReference>
<dbReference type="SUPFAM" id="SSF48452">
    <property type="entry name" value="TPR-like"/>
    <property type="match status" value="1"/>
</dbReference>
<organism evidence="8 9">
    <name type="scientific">Bombella saccharophila</name>
    <dbReference type="NCBI Taxonomy" id="2967338"/>
    <lineage>
        <taxon>Bacteria</taxon>
        <taxon>Pseudomonadati</taxon>
        <taxon>Pseudomonadota</taxon>
        <taxon>Alphaproteobacteria</taxon>
        <taxon>Acetobacterales</taxon>
        <taxon>Acetobacteraceae</taxon>
        <taxon>Bombella</taxon>
    </lineage>
</organism>
<proteinExistence type="inferred from homology"/>
<feature type="compositionally biased region" description="Polar residues" evidence="6">
    <location>
        <begin position="311"/>
        <end position="326"/>
    </location>
</feature>
<evidence type="ECO:0000256" key="3">
    <source>
        <dbReference type="ARBA" id="ARBA00023237"/>
    </source>
</evidence>
<name>A0ABT3W9S4_9PROT</name>
<comment type="caution">
    <text evidence="8">The sequence shown here is derived from an EMBL/GenBank/DDBJ whole genome shotgun (WGS) entry which is preliminary data.</text>
</comment>
<dbReference type="Gene3D" id="1.25.40.10">
    <property type="entry name" value="Tetratricopeptide repeat domain"/>
    <property type="match status" value="1"/>
</dbReference>
<evidence type="ECO:0000313" key="9">
    <source>
        <dbReference type="Proteomes" id="UP001165648"/>
    </source>
</evidence>
<protein>
    <recommendedName>
        <fullName evidence="4">Outer membrane protein assembly factor BamD</fullName>
    </recommendedName>
</protein>
<evidence type="ECO:0000256" key="4">
    <source>
        <dbReference type="HAMAP-Rule" id="MF_00922"/>
    </source>
</evidence>
<keyword evidence="3 4" id="KW-0998">Cell outer membrane</keyword>
<dbReference type="Pfam" id="PF13525">
    <property type="entry name" value="YfiO"/>
    <property type="match status" value="1"/>
</dbReference>
<comment type="similarity">
    <text evidence="4">Belongs to the BamD family.</text>
</comment>
<evidence type="ECO:0000259" key="7">
    <source>
        <dbReference type="Pfam" id="PF13525"/>
    </source>
</evidence>
<dbReference type="Proteomes" id="UP001165648">
    <property type="component" value="Unassembled WGS sequence"/>
</dbReference>
<dbReference type="HAMAP" id="MF_00922">
    <property type="entry name" value="OM_assembly_BamD"/>
    <property type="match status" value="1"/>
</dbReference>
<accession>A0ABT3W9S4</accession>
<dbReference type="InterPro" id="IPR011990">
    <property type="entry name" value="TPR-like_helical_dom_sf"/>
</dbReference>
<feature type="compositionally biased region" description="Basic and acidic residues" evidence="6">
    <location>
        <begin position="274"/>
        <end position="285"/>
    </location>
</feature>
<keyword evidence="9" id="KW-1185">Reference proteome</keyword>
<dbReference type="CDD" id="cd15830">
    <property type="entry name" value="BamD"/>
    <property type="match status" value="1"/>
</dbReference>
<feature type="region of interest" description="Disordered" evidence="6">
    <location>
        <begin position="269"/>
        <end position="348"/>
    </location>
</feature>
<evidence type="ECO:0000313" key="8">
    <source>
        <dbReference type="EMBL" id="MCX5614368.1"/>
    </source>
</evidence>
<dbReference type="InterPro" id="IPR017689">
    <property type="entry name" value="BamD"/>
</dbReference>
<dbReference type="EMBL" id="JANIDW010000001">
    <property type="protein sequence ID" value="MCX5614368.1"/>
    <property type="molecule type" value="Genomic_DNA"/>
</dbReference>
<evidence type="ECO:0000256" key="2">
    <source>
        <dbReference type="ARBA" id="ARBA00023136"/>
    </source>
</evidence>
<evidence type="ECO:0000256" key="1">
    <source>
        <dbReference type="ARBA" id="ARBA00022729"/>
    </source>
</evidence>
<feature type="repeat" description="TPR" evidence="5">
    <location>
        <begin position="87"/>
        <end position="120"/>
    </location>
</feature>
<keyword evidence="1 4" id="KW-0732">Signal</keyword>
<feature type="domain" description="Outer membrane lipoprotein BamD-like" evidence="7">
    <location>
        <begin position="49"/>
        <end position="243"/>
    </location>
</feature>
<dbReference type="InterPro" id="IPR039565">
    <property type="entry name" value="BamD-like"/>
</dbReference>
<dbReference type="NCBIfam" id="TIGR03302">
    <property type="entry name" value="OM_YfiO"/>
    <property type="match status" value="1"/>
</dbReference>
<keyword evidence="2 4" id="KW-0472">Membrane</keyword>
<dbReference type="PROSITE" id="PS50005">
    <property type="entry name" value="TPR"/>
    <property type="match status" value="1"/>
</dbReference>
<gene>
    <name evidence="4" type="primary">bamD</name>
    <name evidence="8" type="ORF">NQF64_03790</name>
</gene>
<sequence>MVSSILNSHNTRSRFYLSAFTAPVLLGFALLTGCSSDADIQAKLPRTADAETLYNYGIDALHGGHYKLASAEFELLQQNYPYSGYTGNAELMEGYAYYLQGEYALSVQQLERYLQLHPTSPDAAYAYYLRGLCYYEQIGDVSRDQLGTLEAMDALQEVITRFPQTSYARDAQLKVDLCRDHLAGKEMYVGRYYQREKDYQAAYGRYQRVIQDFQTTNHVPEALERLVEVNLDLGLPDEARQAAAVLGYNAPDSRWYHLAYNKLKANHQLTPQLRKPEPLRKEPKEKRHRTKHHRDALVPAPMVSHPAQPDSVITQPVSETRSNPVTSIDIPPTTTTTPPPTNKAKGAK</sequence>